<reference evidence="4" key="1">
    <citation type="journal article" date="2019" name="Int. J. Syst. Evol. Microbiol.">
        <title>The Global Catalogue of Microorganisms (GCM) 10K type strain sequencing project: providing services to taxonomists for standard genome sequencing and annotation.</title>
        <authorList>
            <consortium name="The Broad Institute Genomics Platform"/>
            <consortium name="The Broad Institute Genome Sequencing Center for Infectious Disease"/>
            <person name="Wu L."/>
            <person name="Ma J."/>
        </authorList>
    </citation>
    <scope>NUCLEOTIDE SEQUENCE [LARGE SCALE GENOMIC DNA]</scope>
    <source>
        <strain evidence="4">CCUG 71848</strain>
    </source>
</reference>
<dbReference type="InterPro" id="IPR035940">
    <property type="entry name" value="CAP_sf"/>
</dbReference>
<feature type="region of interest" description="Disordered" evidence="1">
    <location>
        <begin position="271"/>
        <end position="294"/>
    </location>
</feature>
<dbReference type="Pfam" id="PF00188">
    <property type="entry name" value="CAP"/>
    <property type="match status" value="1"/>
</dbReference>
<accession>A0ABW3PFL8</accession>
<name>A0ABW3PFL8_9LACO</name>
<evidence type="ECO:0000313" key="4">
    <source>
        <dbReference type="Proteomes" id="UP001597156"/>
    </source>
</evidence>
<protein>
    <submittedName>
        <fullName evidence="3">CAP domain-containing protein</fullName>
    </submittedName>
</protein>
<evidence type="ECO:0000259" key="2">
    <source>
        <dbReference type="Pfam" id="PF00188"/>
    </source>
</evidence>
<sequence length="294" mass="33412">MATVLFGIGMVSHPTTVQGSSKYIVRSSANIHHHTYKITKGVLYSRRLDKKYGQISHFKKTTWVATKKERLQNSCTKKQGTYYYVVSSNRVHRGWINSRYLHKVPKPTMISKKSSKPKDETFNADAIDQDFFKLVNDARVKNNIAPCVYNSDLETKVSKIRATQIITHFDHYDAEGNAICDQLAIAAGLTNNGAAENIAQGYQYSTNHQTAKEIFDDYYYHDADLDWGHKENILDPSNTDFAAYTVVKDGMVYNVMNFIFVSDHYVNPDPHANDPQEITTVYNPDYTPDDDGSN</sequence>
<dbReference type="Gene3D" id="3.40.33.10">
    <property type="entry name" value="CAP"/>
    <property type="match status" value="1"/>
</dbReference>
<dbReference type="RefSeq" id="WP_162919744.1">
    <property type="nucleotide sequence ID" value="NZ_JBHTLH010000005.1"/>
</dbReference>
<dbReference type="CDD" id="cd05379">
    <property type="entry name" value="CAP_bacterial"/>
    <property type="match status" value="1"/>
</dbReference>
<evidence type="ECO:0000313" key="3">
    <source>
        <dbReference type="EMBL" id="MFD1124062.1"/>
    </source>
</evidence>
<gene>
    <name evidence="3" type="ORF">ACFQ22_01620</name>
</gene>
<evidence type="ECO:0000256" key="1">
    <source>
        <dbReference type="SAM" id="MobiDB-lite"/>
    </source>
</evidence>
<keyword evidence="4" id="KW-1185">Reference proteome</keyword>
<dbReference type="EMBL" id="JBHTLH010000005">
    <property type="protein sequence ID" value="MFD1124062.1"/>
    <property type="molecule type" value="Genomic_DNA"/>
</dbReference>
<dbReference type="SUPFAM" id="SSF55797">
    <property type="entry name" value="PR-1-like"/>
    <property type="match status" value="1"/>
</dbReference>
<organism evidence="3 4">
    <name type="scientific">Lentilactobacillus raoultii</name>
    <dbReference type="NCBI Taxonomy" id="1987503"/>
    <lineage>
        <taxon>Bacteria</taxon>
        <taxon>Bacillati</taxon>
        <taxon>Bacillota</taxon>
        <taxon>Bacilli</taxon>
        <taxon>Lactobacillales</taxon>
        <taxon>Lactobacillaceae</taxon>
        <taxon>Lentilactobacillus</taxon>
    </lineage>
</organism>
<proteinExistence type="predicted"/>
<dbReference type="Proteomes" id="UP001597156">
    <property type="component" value="Unassembled WGS sequence"/>
</dbReference>
<comment type="caution">
    <text evidence="3">The sequence shown here is derived from an EMBL/GenBank/DDBJ whole genome shotgun (WGS) entry which is preliminary data.</text>
</comment>
<dbReference type="InterPro" id="IPR014044">
    <property type="entry name" value="CAP_dom"/>
</dbReference>
<feature type="domain" description="SCP" evidence="2">
    <location>
        <begin position="133"/>
        <end position="249"/>
    </location>
</feature>